<evidence type="ECO:0000313" key="11">
    <source>
        <dbReference type="EMBL" id="CAB5353779.1"/>
    </source>
</evidence>
<dbReference type="Proteomes" id="UP000684084">
    <property type="component" value="Unassembled WGS sequence"/>
</dbReference>
<evidence type="ECO:0000256" key="4">
    <source>
        <dbReference type="ARBA" id="ARBA00022771"/>
    </source>
</evidence>
<evidence type="ECO:0000259" key="10">
    <source>
        <dbReference type="PROSITE" id="PS50097"/>
    </source>
</evidence>
<dbReference type="PANTHER" id="PTHR46105">
    <property type="entry name" value="AGAP004733-PA"/>
    <property type="match status" value="1"/>
</dbReference>
<dbReference type="SMART" id="SM00225">
    <property type="entry name" value="BTB"/>
    <property type="match status" value="1"/>
</dbReference>
<keyword evidence="5" id="KW-0862">Zinc</keyword>
<dbReference type="PROSITE" id="PS50097">
    <property type="entry name" value="BTB"/>
    <property type="match status" value="1"/>
</dbReference>
<dbReference type="OrthoDB" id="2383000at2759"/>
<evidence type="ECO:0000256" key="6">
    <source>
        <dbReference type="ARBA" id="ARBA00023015"/>
    </source>
</evidence>
<organism evidence="11 12">
    <name type="scientific">Rhizophagus irregularis</name>
    <dbReference type="NCBI Taxonomy" id="588596"/>
    <lineage>
        <taxon>Eukaryota</taxon>
        <taxon>Fungi</taxon>
        <taxon>Fungi incertae sedis</taxon>
        <taxon>Mucoromycota</taxon>
        <taxon>Glomeromycotina</taxon>
        <taxon>Glomeromycetes</taxon>
        <taxon>Glomerales</taxon>
        <taxon>Glomeraceae</taxon>
        <taxon>Rhizophagus</taxon>
    </lineage>
</organism>
<reference evidence="11" key="1">
    <citation type="submission" date="2020-05" db="EMBL/GenBank/DDBJ databases">
        <authorList>
            <person name="Rincon C."/>
            <person name="Sanders R I."/>
            <person name="Robbins C."/>
            <person name="Chaturvedi A."/>
        </authorList>
    </citation>
    <scope>NUCLEOTIDE SEQUENCE</scope>
    <source>
        <strain evidence="11">CHB12</strain>
    </source>
</reference>
<dbReference type="GO" id="GO:0008270">
    <property type="term" value="F:zinc ion binding"/>
    <property type="evidence" value="ECO:0007669"/>
    <property type="project" value="UniProtKB-KW"/>
</dbReference>
<feature type="domain" description="BTB" evidence="10">
    <location>
        <begin position="123"/>
        <end position="187"/>
    </location>
</feature>
<evidence type="ECO:0000313" key="12">
    <source>
        <dbReference type="Proteomes" id="UP000684084"/>
    </source>
</evidence>
<keyword evidence="6" id="KW-0805">Transcription regulation</keyword>
<dbReference type="CDD" id="cd18186">
    <property type="entry name" value="BTB_POZ_ZBTB_KLHL-like"/>
    <property type="match status" value="1"/>
</dbReference>
<evidence type="ECO:0000256" key="5">
    <source>
        <dbReference type="ARBA" id="ARBA00022833"/>
    </source>
</evidence>
<evidence type="ECO:0000256" key="1">
    <source>
        <dbReference type="ARBA" id="ARBA00004123"/>
    </source>
</evidence>
<proteinExistence type="predicted"/>
<gene>
    <name evidence="11" type="ORF">CHRIB12_LOCUS5705</name>
</gene>
<evidence type="ECO:0000256" key="3">
    <source>
        <dbReference type="ARBA" id="ARBA00022737"/>
    </source>
</evidence>
<dbReference type="GO" id="GO:0005634">
    <property type="term" value="C:nucleus"/>
    <property type="evidence" value="ECO:0007669"/>
    <property type="project" value="UniProtKB-SubCell"/>
</dbReference>
<dbReference type="InterPro" id="IPR000210">
    <property type="entry name" value="BTB/POZ_dom"/>
</dbReference>
<dbReference type="PANTHER" id="PTHR46105:SF5">
    <property type="entry name" value="ZINC FINGER AND BTB DOMAIN-CONTAINING PROTEIN 44 ISOFORM X1"/>
    <property type="match status" value="1"/>
</dbReference>
<evidence type="ECO:0000256" key="9">
    <source>
        <dbReference type="ARBA" id="ARBA00023242"/>
    </source>
</evidence>
<dbReference type="GO" id="GO:0000978">
    <property type="term" value="F:RNA polymerase II cis-regulatory region sequence-specific DNA binding"/>
    <property type="evidence" value="ECO:0007669"/>
    <property type="project" value="TreeGrafter"/>
</dbReference>
<evidence type="ECO:0000256" key="8">
    <source>
        <dbReference type="ARBA" id="ARBA00023163"/>
    </source>
</evidence>
<dbReference type="EMBL" id="CAGKOT010000009">
    <property type="protein sequence ID" value="CAB5353779.1"/>
    <property type="molecule type" value="Genomic_DNA"/>
</dbReference>
<comment type="subcellular location">
    <subcellularLocation>
        <location evidence="1">Nucleus</location>
    </subcellularLocation>
</comment>
<accession>A0A915YZ12</accession>
<protein>
    <recommendedName>
        <fullName evidence="10">BTB domain-containing protein</fullName>
    </recommendedName>
</protein>
<comment type="caution">
    <text evidence="11">The sequence shown here is derived from an EMBL/GenBank/DDBJ whole genome shotgun (WGS) entry which is preliminary data.</text>
</comment>
<keyword evidence="7" id="KW-0238">DNA-binding</keyword>
<dbReference type="GO" id="GO:0000981">
    <property type="term" value="F:DNA-binding transcription factor activity, RNA polymerase II-specific"/>
    <property type="evidence" value="ECO:0007669"/>
    <property type="project" value="TreeGrafter"/>
</dbReference>
<keyword evidence="3" id="KW-0677">Repeat</keyword>
<keyword evidence="8" id="KW-0804">Transcription</keyword>
<dbReference type="Pfam" id="PF00651">
    <property type="entry name" value="BTB"/>
    <property type="match status" value="1"/>
</dbReference>
<dbReference type="AlphaFoldDB" id="A0A915YZ12"/>
<evidence type="ECO:0000256" key="7">
    <source>
        <dbReference type="ARBA" id="ARBA00023125"/>
    </source>
</evidence>
<keyword evidence="2" id="KW-0479">Metal-binding</keyword>
<keyword evidence="9" id="KW-0539">Nucleus</keyword>
<evidence type="ECO:0000256" key="2">
    <source>
        <dbReference type="ARBA" id="ARBA00022723"/>
    </source>
</evidence>
<dbReference type="InterPro" id="IPR050457">
    <property type="entry name" value="ZnFinger_BTB_dom_contain"/>
</dbReference>
<name>A0A915YZ12_9GLOM</name>
<keyword evidence="4" id="KW-0863">Zinc-finger</keyword>
<sequence length="220" mass="26001">MEVLYITEYLESTEYLRWNLLGVFQHVASKTNRINDANTIVEILKQRLECRSKDPNVLKSAQNKARQLSQQLDLSQPNIVEFLNSQELQNHEQHDSPRLYDSSQFLHKFYKDFENLYEENEFKDVTIKVDNKVFKAHFSVLYARSPFFREILPKHGRCCEISIPKLTANSFEVLLRYMYSGKISLDNELSNFFDLLHSAIKLELTEIIDYLKNKTKLILQ</sequence>